<dbReference type="STRING" id="1296100.A0A1B9GGL8"/>
<keyword evidence="3 5" id="KW-1133">Transmembrane helix</keyword>
<dbReference type="KEGG" id="kbi:30206132"/>
<keyword evidence="2 5" id="KW-0812">Transmembrane</keyword>
<evidence type="ECO:0000313" key="7">
    <source>
        <dbReference type="EMBL" id="WVW81046.1"/>
    </source>
</evidence>
<feature type="transmembrane region" description="Helical" evidence="5">
    <location>
        <begin position="68"/>
        <end position="88"/>
    </location>
</feature>
<evidence type="ECO:0000256" key="1">
    <source>
        <dbReference type="ARBA" id="ARBA00004141"/>
    </source>
</evidence>
<reference evidence="6" key="3">
    <citation type="submission" date="2014-01" db="EMBL/GenBank/DDBJ databases">
        <title>Evolution of pathogenesis and genome organization in the Tremellales.</title>
        <authorList>
            <person name="Cuomo C."/>
            <person name="Litvintseva A."/>
            <person name="Heitman J."/>
            <person name="Chen Y."/>
            <person name="Sun S."/>
            <person name="Springer D."/>
            <person name="Dromer F."/>
            <person name="Young S."/>
            <person name="Zeng Q."/>
            <person name="Chapman S."/>
            <person name="Gujja S."/>
            <person name="Saif S."/>
            <person name="Birren B."/>
        </authorList>
    </citation>
    <scope>NUCLEOTIDE SEQUENCE</scope>
    <source>
        <strain evidence="6">CBS 10118</strain>
    </source>
</reference>
<sequence length="581" mass="63363">MSSSPDSDYKDSFPQTPASVSAGADYVEHLHHGSLEYVAEYGGNGAVATYQEASGAPVESKSPLGYEVSYFTVMFLTINMMIGTGIFSTPSSMLRNCGSVGLALFYWPIGLLLTACGQAVYFELASYFPSRSGGEAVYLEQAYTRPKYFLPVTFAMQSVVLSFSSSNAIVMAQYIYRVTDYTPTDMQIKGTALACWTLACLVIILSTKGSLILGNVLGVIKLTTLVFMTITGFVILSGRTKIPEPTANFKNAFEGTSDTGAYELANALVNITFSYGGFNNAFNLVNEVKNPIKTIKRTAPLALVIVATLYTLVNIAYFAAIPKLEIKSSKQIIASLFFQKVFGARAAKGLTILPVLSAFGNILSSLIGSARMVREVGRQGVLPWPKFWVSTKPFGTPLGPVVFKWAMTSIMILGPPSGDAFNFIVALQNYPDSVFVFLMTFGVFLIRKQRKALGLGKSEFKAWDWAVGLYLLSKLFLLVMPWVPPRAGIYGGAFSFFYATATLTGLGILAICGIYYIAWIYVLPKLGGYQIRQTVLELDRGAVSHKLVKVKNEDLEEWDKTHDPAGRVLLSGPVEAIEKKL</sequence>
<name>A0A1B9GGL8_9TREE</name>
<protein>
    <recommendedName>
        <fullName evidence="9">High-affinity methionine permease</fullName>
    </recommendedName>
</protein>
<dbReference type="PANTHER" id="PTHR11785">
    <property type="entry name" value="AMINO ACID TRANSPORTER"/>
    <property type="match status" value="1"/>
</dbReference>
<feature type="transmembrane region" description="Helical" evidence="5">
    <location>
        <begin position="420"/>
        <end position="446"/>
    </location>
</feature>
<dbReference type="InterPro" id="IPR002293">
    <property type="entry name" value="AA/rel_permease1"/>
</dbReference>
<dbReference type="VEuPathDB" id="FungiDB:I302_01733"/>
<dbReference type="EMBL" id="CP144541">
    <property type="protein sequence ID" value="WVW81046.1"/>
    <property type="molecule type" value="Genomic_DNA"/>
</dbReference>
<dbReference type="Proteomes" id="UP000092730">
    <property type="component" value="Chromosome 1"/>
</dbReference>
<evidence type="ECO:0000313" key="8">
    <source>
        <dbReference type="Proteomes" id="UP000092730"/>
    </source>
</evidence>
<comment type="subcellular location">
    <subcellularLocation>
        <location evidence="1">Membrane</location>
        <topology evidence="1">Multi-pass membrane protein</topology>
    </subcellularLocation>
</comment>
<evidence type="ECO:0000313" key="6">
    <source>
        <dbReference type="EMBL" id="OCF30214.1"/>
    </source>
</evidence>
<dbReference type="GeneID" id="30206132"/>
<reference evidence="7" key="2">
    <citation type="submission" date="2013-07" db="EMBL/GenBank/DDBJ databases">
        <authorList>
            <consortium name="The Broad Institute Genome Sequencing Platform"/>
            <person name="Cuomo C."/>
            <person name="Litvintseva A."/>
            <person name="Chen Y."/>
            <person name="Heitman J."/>
            <person name="Sun S."/>
            <person name="Springer D."/>
            <person name="Dromer F."/>
            <person name="Young S.K."/>
            <person name="Zeng Q."/>
            <person name="Gargeya S."/>
            <person name="Fitzgerald M."/>
            <person name="Abouelleil A."/>
            <person name="Alvarado L."/>
            <person name="Berlin A.M."/>
            <person name="Chapman S.B."/>
            <person name="Dewar J."/>
            <person name="Goldberg J."/>
            <person name="Griggs A."/>
            <person name="Gujja S."/>
            <person name="Hansen M."/>
            <person name="Howarth C."/>
            <person name="Imamovic A."/>
            <person name="Larimer J."/>
            <person name="McCowan C."/>
            <person name="Murphy C."/>
            <person name="Pearson M."/>
            <person name="Priest M."/>
            <person name="Roberts A."/>
            <person name="Saif S."/>
            <person name="Shea T."/>
            <person name="Sykes S."/>
            <person name="Wortman J."/>
            <person name="Nusbaum C."/>
            <person name="Birren B."/>
        </authorList>
    </citation>
    <scope>NUCLEOTIDE SEQUENCE</scope>
    <source>
        <strain evidence="7">CBS 10118</strain>
    </source>
</reference>
<dbReference type="GO" id="GO:0015179">
    <property type="term" value="F:L-amino acid transmembrane transporter activity"/>
    <property type="evidence" value="ECO:0007669"/>
    <property type="project" value="TreeGrafter"/>
</dbReference>
<dbReference type="RefSeq" id="XP_019051284.1">
    <property type="nucleotide sequence ID" value="XM_019188406.1"/>
</dbReference>
<gene>
    <name evidence="6" type="ORF">I302_01733</name>
    <name evidence="7" type="ORF">I302_103037</name>
</gene>
<feature type="transmembrane region" description="Helical" evidence="5">
    <location>
        <begin position="299"/>
        <end position="320"/>
    </location>
</feature>
<feature type="transmembrane region" description="Helical" evidence="5">
    <location>
        <begin position="188"/>
        <end position="206"/>
    </location>
</feature>
<reference evidence="7" key="4">
    <citation type="submission" date="2024-02" db="EMBL/GenBank/DDBJ databases">
        <title>Comparative genomics of Cryptococcus and Kwoniella reveals pathogenesis evolution and contrasting modes of karyotype evolution via chromosome fusion or intercentromeric recombination.</title>
        <authorList>
            <person name="Coelho M.A."/>
            <person name="David-Palma M."/>
            <person name="Shea T."/>
            <person name="Bowers K."/>
            <person name="McGinley-Smith S."/>
            <person name="Mohammad A.W."/>
            <person name="Gnirke A."/>
            <person name="Yurkov A.M."/>
            <person name="Nowrousian M."/>
            <person name="Sun S."/>
            <person name="Cuomo C.A."/>
            <person name="Heitman J."/>
        </authorList>
    </citation>
    <scope>NUCLEOTIDE SEQUENCE</scope>
    <source>
        <strain evidence="7">CBS 10118</strain>
    </source>
</reference>
<evidence type="ECO:0000256" key="2">
    <source>
        <dbReference type="ARBA" id="ARBA00022692"/>
    </source>
</evidence>
<feature type="transmembrane region" description="Helical" evidence="5">
    <location>
        <begin position="352"/>
        <end position="373"/>
    </location>
</feature>
<feature type="transmembrane region" description="Helical" evidence="5">
    <location>
        <begin position="212"/>
        <end position="236"/>
    </location>
</feature>
<dbReference type="Pfam" id="PF13520">
    <property type="entry name" value="AA_permease_2"/>
    <property type="match status" value="1"/>
</dbReference>
<dbReference type="AlphaFoldDB" id="A0A1B9GGL8"/>
<dbReference type="PANTHER" id="PTHR11785:SF353">
    <property type="entry name" value="METHIONINE TRANSPORTER (EUROFUNG)"/>
    <property type="match status" value="1"/>
</dbReference>
<feature type="transmembrane region" description="Helical" evidence="5">
    <location>
        <begin position="100"/>
        <end position="122"/>
    </location>
</feature>
<feature type="transmembrane region" description="Helical" evidence="5">
    <location>
        <begin position="154"/>
        <end position="176"/>
    </location>
</feature>
<feature type="transmembrane region" description="Helical" evidence="5">
    <location>
        <begin position="394"/>
        <end position="414"/>
    </location>
</feature>
<keyword evidence="8" id="KW-1185">Reference proteome</keyword>
<evidence type="ECO:0008006" key="9">
    <source>
        <dbReference type="Google" id="ProtNLM"/>
    </source>
</evidence>
<dbReference type="EMBL" id="KI894018">
    <property type="protein sequence ID" value="OCF30214.1"/>
    <property type="molecule type" value="Genomic_DNA"/>
</dbReference>
<keyword evidence="4 5" id="KW-0472">Membrane</keyword>
<feature type="transmembrane region" description="Helical" evidence="5">
    <location>
        <begin position="467"/>
        <end position="484"/>
    </location>
</feature>
<evidence type="ECO:0000256" key="5">
    <source>
        <dbReference type="SAM" id="Phobius"/>
    </source>
</evidence>
<dbReference type="InterPro" id="IPR050598">
    <property type="entry name" value="AminoAcid_Transporter"/>
</dbReference>
<evidence type="ECO:0000256" key="3">
    <source>
        <dbReference type="ARBA" id="ARBA00022989"/>
    </source>
</evidence>
<organism evidence="6">
    <name type="scientific">Kwoniella bestiolae CBS 10118</name>
    <dbReference type="NCBI Taxonomy" id="1296100"/>
    <lineage>
        <taxon>Eukaryota</taxon>
        <taxon>Fungi</taxon>
        <taxon>Dikarya</taxon>
        <taxon>Basidiomycota</taxon>
        <taxon>Agaricomycotina</taxon>
        <taxon>Tremellomycetes</taxon>
        <taxon>Tremellales</taxon>
        <taxon>Cryptococcaceae</taxon>
        <taxon>Kwoniella</taxon>
    </lineage>
</organism>
<reference evidence="6" key="1">
    <citation type="submission" date="2013-07" db="EMBL/GenBank/DDBJ databases">
        <title>The Genome Sequence of Cryptococcus bestiolae CBS10118.</title>
        <authorList>
            <consortium name="The Broad Institute Genome Sequencing Platform"/>
            <person name="Cuomo C."/>
            <person name="Litvintseva A."/>
            <person name="Chen Y."/>
            <person name="Heitman J."/>
            <person name="Sun S."/>
            <person name="Springer D."/>
            <person name="Dromer F."/>
            <person name="Young S.K."/>
            <person name="Zeng Q."/>
            <person name="Gargeya S."/>
            <person name="Fitzgerald M."/>
            <person name="Abouelleil A."/>
            <person name="Alvarado L."/>
            <person name="Berlin A.M."/>
            <person name="Chapman S.B."/>
            <person name="Dewar J."/>
            <person name="Goldberg J."/>
            <person name="Griggs A."/>
            <person name="Gujja S."/>
            <person name="Hansen M."/>
            <person name="Howarth C."/>
            <person name="Imamovic A."/>
            <person name="Larimer J."/>
            <person name="McCowan C."/>
            <person name="Murphy C."/>
            <person name="Pearson M."/>
            <person name="Priest M."/>
            <person name="Roberts A."/>
            <person name="Saif S."/>
            <person name="Shea T."/>
            <person name="Sykes S."/>
            <person name="Wortman J."/>
            <person name="Nusbaum C."/>
            <person name="Birren B."/>
        </authorList>
    </citation>
    <scope>NUCLEOTIDE SEQUENCE [LARGE SCALE GENOMIC DNA]</scope>
    <source>
        <strain evidence="6">CBS 10118</strain>
    </source>
</reference>
<dbReference type="OrthoDB" id="5982228at2759"/>
<feature type="transmembrane region" description="Helical" evidence="5">
    <location>
        <begin position="496"/>
        <end position="523"/>
    </location>
</feature>
<dbReference type="GO" id="GO:0016020">
    <property type="term" value="C:membrane"/>
    <property type="evidence" value="ECO:0007669"/>
    <property type="project" value="UniProtKB-SubCell"/>
</dbReference>
<accession>A0A1B9GGL8</accession>
<proteinExistence type="predicted"/>
<evidence type="ECO:0000256" key="4">
    <source>
        <dbReference type="ARBA" id="ARBA00023136"/>
    </source>
</evidence>
<dbReference type="Gene3D" id="1.20.1740.10">
    <property type="entry name" value="Amino acid/polyamine transporter I"/>
    <property type="match status" value="1"/>
</dbReference>